<dbReference type="EMBL" id="KV442069">
    <property type="protein sequence ID" value="OAQ26242.1"/>
    <property type="molecule type" value="Genomic_DNA"/>
</dbReference>
<accession>A0A197JLX6</accession>
<dbReference type="AlphaFoldDB" id="A0A197JLX6"/>
<evidence type="ECO:0008006" key="3">
    <source>
        <dbReference type="Google" id="ProtNLM"/>
    </source>
</evidence>
<dbReference type="Proteomes" id="UP000078512">
    <property type="component" value="Unassembled WGS sequence"/>
</dbReference>
<evidence type="ECO:0000313" key="2">
    <source>
        <dbReference type="Proteomes" id="UP000078512"/>
    </source>
</evidence>
<dbReference type="OrthoDB" id="2429131at2759"/>
<keyword evidence="2" id="KW-1185">Reference proteome</keyword>
<dbReference type="InterPro" id="IPR032675">
    <property type="entry name" value="LRR_dom_sf"/>
</dbReference>
<dbReference type="Gene3D" id="3.80.10.10">
    <property type="entry name" value="Ribonuclease Inhibitor"/>
    <property type="match status" value="1"/>
</dbReference>
<reference evidence="1 2" key="1">
    <citation type="submission" date="2016-05" db="EMBL/GenBank/DDBJ databases">
        <title>Genome sequencing reveals origins of a unique bacterial endosymbiosis in the earliest lineages of terrestrial Fungi.</title>
        <authorList>
            <consortium name="DOE Joint Genome Institute"/>
            <person name="Uehling J."/>
            <person name="Gryganskyi A."/>
            <person name="Hameed K."/>
            <person name="Tschaplinski T."/>
            <person name="Misztal P."/>
            <person name="Wu S."/>
            <person name="Desiro A."/>
            <person name="Vande Pol N."/>
            <person name="Du Z.-Y."/>
            <person name="Zienkiewicz A."/>
            <person name="Zienkiewicz K."/>
            <person name="Morin E."/>
            <person name="Tisserant E."/>
            <person name="Splivallo R."/>
            <person name="Hainaut M."/>
            <person name="Henrissat B."/>
            <person name="Ohm R."/>
            <person name="Kuo A."/>
            <person name="Yan J."/>
            <person name="Lipzen A."/>
            <person name="Nolan M."/>
            <person name="Labutti K."/>
            <person name="Barry K."/>
            <person name="Goldstein A."/>
            <person name="Labbe J."/>
            <person name="Schadt C."/>
            <person name="Tuskan G."/>
            <person name="Grigoriev I."/>
            <person name="Martin F."/>
            <person name="Vilgalys R."/>
            <person name="Bonito G."/>
        </authorList>
    </citation>
    <scope>NUCLEOTIDE SEQUENCE [LARGE SCALE GENOMIC DNA]</scope>
    <source>
        <strain evidence="1 2">AG-77</strain>
    </source>
</reference>
<organism evidence="1 2">
    <name type="scientific">Linnemannia elongata AG-77</name>
    <dbReference type="NCBI Taxonomy" id="1314771"/>
    <lineage>
        <taxon>Eukaryota</taxon>
        <taxon>Fungi</taxon>
        <taxon>Fungi incertae sedis</taxon>
        <taxon>Mucoromycota</taxon>
        <taxon>Mortierellomycotina</taxon>
        <taxon>Mortierellomycetes</taxon>
        <taxon>Mortierellales</taxon>
        <taxon>Mortierellaceae</taxon>
        <taxon>Linnemannia</taxon>
    </lineage>
</organism>
<dbReference type="SUPFAM" id="SSF52047">
    <property type="entry name" value="RNI-like"/>
    <property type="match status" value="1"/>
</dbReference>
<name>A0A197JLX6_9FUNG</name>
<sequence length="534" mass="61088">METARDRFFNTPELLDLVATILEPIDISRLCRTSHRIHQSCTPSLYRDLFISSCYGREQKIFASTPCLLALGRNVRHVRKLILGPTELHYYYNCLLAFEDIRALDQFSSTAIPPSLPQWLPPEDYRTCRVVPVPPITNLQYLELTDQAAVDCSYQLPHFLDDRELMAELSWLISLNPRLEYLESCLDAKMDLLGCRLLGKAVAGLSRLTMLDLMIVCDPDLQFQAGAEIFFNCCPLISKFALTAVQSFNSEELSEWDLDGVPEDAEWRVECRKQEPLTNLVEMHLWEVTNSTSTDELLTVFARCPNLRQLNIQNLPDRYDHAVLGEYIGRECPKIRSLSCGWRGMPPRKTGGPLLFRIMESLPRQTVEDISFYGFHDSFIELSFTPVILRHSTTLTKIDIDWTGLLVKISVSAIFGECVNLKELQIRRTEWPGRLEGLYTTLTDILERQWVTTQLSNLTLFVSVCDLPIVFQEQREVVISQMREAHFERLKELNSRIMALPEGGPVEVELVVVAVEGEDQQLIFIALDETPLNP</sequence>
<protein>
    <recommendedName>
        <fullName evidence="3">F-box domain-containing protein</fullName>
    </recommendedName>
</protein>
<proteinExistence type="predicted"/>
<gene>
    <name evidence="1" type="ORF">K457DRAFT_899608</name>
</gene>
<evidence type="ECO:0000313" key="1">
    <source>
        <dbReference type="EMBL" id="OAQ26242.1"/>
    </source>
</evidence>